<accession>A0A0B7N2X2</accession>
<dbReference type="AlphaFoldDB" id="A0A0B7N2X2"/>
<gene>
    <name evidence="3" type="primary">PARPA_03320.1 scaffold 7241</name>
</gene>
<feature type="domain" description="C2H2-type" evidence="2">
    <location>
        <begin position="125"/>
        <end position="149"/>
    </location>
</feature>
<organism evidence="3 4">
    <name type="scientific">Parasitella parasitica</name>
    <dbReference type="NCBI Taxonomy" id="35722"/>
    <lineage>
        <taxon>Eukaryota</taxon>
        <taxon>Fungi</taxon>
        <taxon>Fungi incertae sedis</taxon>
        <taxon>Mucoromycota</taxon>
        <taxon>Mucoromycotina</taxon>
        <taxon>Mucoromycetes</taxon>
        <taxon>Mucorales</taxon>
        <taxon>Mucorineae</taxon>
        <taxon>Mucoraceae</taxon>
        <taxon>Parasitella</taxon>
    </lineage>
</organism>
<evidence type="ECO:0000259" key="2">
    <source>
        <dbReference type="PROSITE" id="PS50157"/>
    </source>
</evidence>
<dbReference type="GO" id="GO:0008270">
    <property type="term" value="F:zinc ion binding"/>
    <property type="evidence" value="ECO:0007669"/>
    <property type="project" value="UniProtKB-KW"/>
</dbReference>
<evidence type="ECO:0000313" key="3">
    <source>
        <dbReference type="EMBL" id="CEP09768.1"/>
    </source>
</evidence>
<evidence type="ECO:0000256" key="1">
    <source>
        <dbReference type="PROSITE-ProRule" id="PRU00042"/>
    </source>
</evidence>
<dbReference type="Proteomes" id="UP000054107">
    <property type="component" value="Unassembled WGS sequence"/>
</dbReference>
<keyword evidence="1" id="KW-0863">Zinc-finger</keyword>
<dbReference type="PROSITE" id="PS50157">
    <property type="entry name" value="ZINC_FINGER_C2H2_2"/>
    <property type="match status" value="1"/>
</dbReference>
<dbReference type="OrthoDB" id="2279641at2759"/>
<reference evidence="3 4" key="1">
    <citation type="submission" date="2014-09" db="EMBL/GenBank/DDBJ databases">
        <authorList>
            <person name="Ellenberger Sabrina"/>
        </authorList>
    </citation>
    <scope>NUCLEOTIDE SEQUENCE [LARGE SCALE GENOMIC DNA]</scope>
    <source>
        <strain evidence="3 4">CBS 412.66</strain>
    </source>
</reference>
<dbReference type="PROSITE" id="PS00028">
    <property type="entry name" value="ZINC_FINGER_C2H2_1"/>
    <property type="match status" value="1"/>
</dbReference>
<dbReference type="EMBL" id="LN722188">
    <property type="protein sequence ID" value="CEP09768.1"/>
    <property type="molecule type" value="Genomic_DNA"/>
</dbReference>
<evidence type="ECO:0000313" key="4">
    <source>
        <dbReference type="Proteomes" id="UP000054107"/>
    </source>
</evidence>
<name>A0A0B7N2X2_9FUNG</name>
<sequence length="149" mass="17137">MLPINTLTSTVASVTKIKPNSSPQKKPCKSSLSSTLPPLLLNNLHQEWPLQEYQEKRIMSALSQQQLLSPLLDEEFSDEGELLEYEEEEDDDDNHNISPTAAYFSDRAIFQLNSKIRRQSLSNSLRCSICQRRFHSQGNLSNHTQLYHY</sequence>
<keyword evidence="1" id="KW-0862">Zinc</keyword>
<dbReference type="InterPro" id="IPR013087">
    <property type="entry name" value="Znf_C2H2_type"/>
</dbReference>
<keyword evidence="1" id="KW-0479">Metal-binding</keyword>
<proteinExistence type="predicted"/>
<keyword evidence="4" id="KW-1185">Reference proteome</keyword>
<protein>
    <recommendedName>
        <fullName evidence="2">C2H2-type domain-containing protein</fullName>
    </recommendedName>
</protein>